<dbReference type="RefSeq" id="WP_111312468.1">
    <property type="nucleotide sequence ID" value="NZ_QEQD01000002.1"/>
</dbReference>
<dbReference type="SUPFAM" id="SSF82657">
    <property type="entry name" value="BolA-like"/>
    <property type="match status" value="1"/>
</dbReference>
<dbReference type="Gene3D" id="3.30.300.90">
    <property type="entry name" value="BolA-like"/>
    <property type="match status" value="1"/>
</dbReference>
<dbReference type="InterPro" id="IPR050961">
    <property type="entry name" value="BolA/IbaG_stress_morph_reg"/>
</dbReference>
<dbReference type="GO" id="GO:1990229">
    <property type="term" value="C:iron-sulfur cluster assembly complex"/>
    <property type="evidence" value="ECO:0007669"/>
    <property type="project" value="UniProtKB-ARBA"/>
</dbReference>
<dbReference type="Pfam" id="PF01722">
    <property type="entry name" value="BolA"/>
    <property type="match status" value="1"/>
</dbReference>
<evidence type="ECO:0000256" key="2">
    <source>
        <dbReference type="ARBA" id="ARBA00074073"/>
    </source>
</evidence>
<dbReference type="InterPro" id="IPR002634">
    <property type="entry name" value="BolA"/>
</dbReference>
<dbReference type="AlphaFoldDB" id="A0A369ZFW5"/>
<dbReference type="PANTHER" id="PTHR46229">
    <property type="entry name" value="BOLA TRANSCRIPTION REGULATOR"/>
    <property type="match status" value="1"/>
</dbReference>
<evidence type="ECO:0000313" key="5">
    <source>
        <dbReference type="Proteomes" id="UP000253999"/>
    </source>
</evidence>
<name>A0A369ZFW5_HAEPH</name>
<dbReference type="GO" id="GO:0005829">
    <property type="term" value="C:cytosol"/>
    <property type="evidence" value="ECO:0007669"/>
    <property type="project" value="TreeGrafter"/>
</dbReference>
<comment type="caution">
    <text evidence="4">The sequence shown here is derived from an EMBL/GenBank/DDBJ whole genome shotgun (WGS) entry which is preliminary data.</text>
</comment>
<reference evidence="4 5" key="1">
    <citation type="submission" date="2018-05" db="EMBL/GenBank/DDBJ databases">
        <title>Draft Genome Sequences for a Diverse set of 7 Haemophilus Species.</title>
        <authorList>
            <person name="Nichols M."/>
            <person name="Topaz N."/>
            <person name="Wang X."/>
            <person name="Wang X."/>
            <person name="Boxrud D."/>
        </authorList>
    </citation>
    <scope>NUCLEOTIDE SEQUENCE [LARGE SCALE GENOMIC DNA]</scope>
    <source>
        <strain evidence="4 5">C2010039593</strain>
    </source>
</reference>
<sequence>MLIQQSIEKKLTETFAPTFLQIENESHMHSSGRGSESHFKVTLVTDTFNGKRSVARHQAIYQCLNTELEGGVHALALHTYTPEEWQAIGEQRPDSPRCAGVGL</sequence>
<dbReference type="GO" id="GO:0006351">
    <property type="term" value="P:DNA-templated transcription"/>
    <property type="evidence" value="ECO:0007669"/>
    <property type="project" value="TreeGrafter"/>
</dbReference>
<evidence type="ECO:0000256" key="1">
    <source>
        <dbReference type="ARBA" id="ARBA00005578"/>
    </source>
</evidence>
<dbReference type="FunFam" id="3.30.300.90:FF:000001">
    <property type="entry name" value="Transcriptional regulator BolA"/>
    <property type="match status" value="1"/>
</dbReference>
<dbReference type="EMBL" id="QEQD01000002">
    <property type="protein sequence ID" value="RDF05249.1"/>
    <property type="molecule type" value="Genomic_DNA"/>
</dbReference>
<organism evidence="4 5">
    <name type="scientific">Haemophilus parahaemolyticus</name>
    <dbReference type="NCBI Taxonomy" id="735"/>
    <lineage>
        <taxon>Bacteria</taxon>
        <taxon>Pseudomonadati</taxon>
        <taxon>Pseudomonadota</taxon>
        <taxon>Gammaproteobacteria</taxon>
        <taxon>Pasteurellales</taxon>
        <taxon>Pasteurellaceae</taxon>
        <taxon>Haemophilus</taxon>
    </lineage>
</organism>
<comment type="similarity">
    <text evidence="1 3">Belongs to the BolA/IbaG family.</text>
</comment>
<dbReference type="PIRSF" id="PIRSF003113">
    <property type="entry name" value="BolA"/>
    <property type="match status" value="1"/>
</dbReference>
<dbReference type="InterPro" id="IPR036065">
    <property type="entry name" value="BolA-like_sf"/>
</dbReference>
<proteinExistence type="inferred from homology"/>
<dbReference type="PANTHER" id="PTHR46229:SF2">
    <property type="entry name" value="BOLA-LIKE PROTEIN 1"/>
    <property type="match status" value="1"/>
</dbReference>
<dbReference type="STRING" id="735.B0185_06295"/>
<accession>A0A369ZFW5</accession>
<gene>
    <name evidence="4" type="ORF">DPV98_02200</name>
</gene>
<evidence type="ECO:0000313" key="4">
    <source>
        <dbReference type="EMBL" id="RDF05249.1"/>
    </source>
</evidence>
<evidence type="ECO:0000256" key="3">
    <source>
        <dbReference type="RuleBase" id="RU003860"/>
    </source>
</evidence>
<protein>
    <recommendedName>
        <fullName evidence="2">DNA-binding transcriptional regulator BolA</fullName>
    </recommendedName>
</protein>
<dbReference type="Proteomes" id="UP000253999">
    <property type="component" value="Unassembled WGS sequence"/>
</dbReference>